<protein>
    <submittedName>
        <fullName evidence="4">Uncharacterized protein</fullName>
    </submittedName>
</protein>
<gene>
    <name evidence="4" type="ORF">HJC23_003609</name>
</gene>
<comment type="caution">
    <text evidence="4">The sequence shown here is derived from an EMBL/GenBank/DDBJ whole genome shotgun (WGS) entry which is preliminary data.</text>
</comment>
<dbReference type="Pfam" id="PF00400">
    <property type="entry name" value="WD40"/>
    <property type="match status" value="3"/>
</dbReference>
<dbReference type="InterPro" id="IPR015943">
    <property type="entry name" value="WD40/YVTN_repeat-like_dom_sf"/>
</dbReference>
<dbReference type="Proteomes" id="UP001516023">
    <property type="component" value="Unassembled WGS sequence"/>
</dbReference>
<evidence type="ECO:0000256" key="2">
    <source>
        <dbReference type="ARBA" id="ARBA00022737"/>
    </source>
</evidence>
<dbReference type="Gene3D" id="2.130.10.10">
    <property type="entry name" value="YVTN repeat-like/Quinoprotein amine dehydrogenase"/>
    <property type="match status" value="2"/>
</dbReference>
<sequence length="559" mass="60376">MLSPIDPLFTLQTPAKSSGSSSSPSSDGSAVTGVCFVRDPMPRSGVAVQSYNDDDDDTSDDDTDSEVDDDGCPSSMKFRCSDILLGPQHCEESYSSMAAATQSSASSYGNLQGCTLASCHYDGSCKIWDLSSRGCVVDDINHRSGEKGRKFGLAVRRLDRGGAVNGANESSHRFLYQTRDVCGTVTLHDLHDDPSIELMTIETNSTTFCTMSPCRVGRTNVDLLERPNAGTDTTSTILAGERNLLALPTEFHSMAIVRDLRCDPSTQPAFQIDIAKDNNSTANRCNYYGRDNKYGMLMSLALSMQHDTHRLVLGCGMEDGSVLFYDLGEGGKGRRPWRIKDTSFDNNGSIYPNSNLEAHEGTSVDIIGSDDEACTDDVSKYVYNAKLGKEPVLSLDLATSYSENTRHSSKSLSSLVAVAGCAGDSDELSDLPEEERGTVCTLKVALANHIGFNPNMTASIRKRTQTCSYSSEGKVGVSITRFRPDGRIFAVGGWDRRLRIFGRTSSKPLAVLHGGHSDSVVAMDWAEDSAVSGLLATGAGDGKICVYRVFPHTLQDIHK</sequence>
<name>A0ABD3QIK9_9STRA</name>
<dbReference type="EMBL" id="JABMIG020000033">
    <property type="protein sequence ID" value="KAL3800313.1"/>
    <property type="molecule type" value="Genomic_DNA"/>
</dbReference>
<evidence type="ECO:0000256" key="1">
    <source>
        <dbReference type="ARBA" id="ARBA00022574"/>
    </source>
</evidence>
<keyword evidence="2" id="KW-0677">Repeat</keyword>
<evidence type="ECO:0000313" key="4">
    <source>
        <dbReference type="EMBL" id="KAL3800313.1"/>
    </source>
</evidence>
<proteinExistence type="predicted"/>
<accession>A0ABD3QIK9</accession>
<dbReference type="PANTHER" id="PTHR19854:SF1">
    <property type="entry name" value="GUANINE NUCLEOTIDE-BINDING PROTEIN SUBUNIT BETA-LIKE PROTEIN 1"/>
    <property type="match status" value="1"/>
</dbReference>
<dbReference type="PANTHER" id="PTHR19854">
    <property type="entry name" value="TRANSDUCIN BETA-LIKE 3"/>
    <property type="match status" value="1"/>
</dbReference>
<dbReference type="InterPro" id="IPR001680">
    <property type="entry name" value="WD40_rpt"/>
</dbReference>
<feature type="compositionally biased region" description="Low complexity" evidence="3">
    <location>
        <begin position="17"/>
        <end position="29"/>
    </location>
</feature>
<feature type="region of interest" description="Disordered" evidence="3">
    <location>
        <begin position="1"/>
        <end position="72"/>
    </location>
</feature>
<keyword evidence="5" id="KW-1185">Reference proteome</keyword>
<dbReference type="SUPFAM" id="SSF50978">
    <property type="entry name" value="WD40 repeat-like"/>
    <property type="match status" value="1"/>
</dbReference>
<evidence type="ECO:0000256" key="3">
    <source>
        <dbReference type="SAM" id="MobiDB-lite"/>
    </source>
</evidence>
<reference evidence="4 5" key="1">
    <citation type="journal article" date="2020" name="G3 (Bethesda)">
        <title>Improved Reference Genome for Cyclotella cryptica CCMP332, a Model for Cell Wall Morphogenesis, Salinity Adaptation, and Lipid Production in Diatoms (Bacillariophyta).</title>
        <authorList>
            <person name="Roberts W.R."/>
            <person name="Downey K.M."/>
            <person name="Ruck E.C."/>
            <person name="Traller J.C."/>
            <person name="Alverson A.J."/>
        </authorList>
    </citation>
    <scope>NUCLEOTIDE SEQUENCE [LARGE SCALE GENOMIC DNA]</scope>
    <source>
        <strain evidence="4 5">CCMP332</strain>
    </source>
</reference>
<dbReference type="AlphaFoldDB" id="A0ABD3QIK9"/>
<dbReference type="SMART" id="SM00320">
    <property type="entry name" value="WD40"/>
    <property type="match status" value="3"/>
</dbReference>
<keyword evidence="1" id="KW-0853">WD repeat</keyword>
<evidence type="ECO:0000313" key="5">
    <source>
        <dbReference type="Proteomes" id="UP001516023"/>
    </source>
</evidence>
<dbReference type="InterPro" id="IPR036322">
    <property type="entry name" value="WD40_repeat_dom_sf"/>
</dbReference>
<organism evidence="4 5">
    <name type="scientific">Cyclotella cryptica</name>
    <dbReference type="NCBI Taxonomy" id="29204"/>
    <lineage>
        <taxon>Eukaryota</taxon>
        <taxon>Sar</taxon>
        <taxon>Stramenopiles</taxon>
        <taxon>Ochrophyta</taxon>
        <taxon>Bacillariophyta</taxon>
        <taxon>Coscinodiscophyceae</taxon>
        <taxon>Thalassiosirophycidae</taxon>
        <taxon>Stephanodiscales</taxon>
        <taxon>Stephanodiscaceae</taxon>
        <taxon>Cyclotella</taxon>
    </lineage>
</organism>
<feature type="compositionally biased region" description="Acidic residues" evidence="3">
    <location>
        <begin position="52"/>
        <end position="71"/>
    </location>
</feature>